<name>A0A917G9T7_9BACI</name>
<accession>A0A917G9T7</accession>
<sequence length="93" mass="10822">MLNLLSDGKITSDVYNDYSVEYSSEKNRIIEKISKYELNNNEKLINIKLEHVQTAISQLLSSKKIDSEIINRFIVKIEIDAEGKPQIQYRFAE</sequence>
<comment type="caution">
    <text evidence="1">The sequence shown here is derived from an EMBL/GenBank/DDBJ whole genome shotgun (WGS) entry which is preliminary data.</text>
</comment>
<protein>
    <recommendedName>
        <fullName evidence="3">DUF4368 domain-containing protein</fullName>
    </recommendedName>
</protein>
<dbReference type="EMBL" id="BMJT01000012">
    <property type="protein sequence ID" value="GGG32256.1"/>
    <property type="molecule type" value="Genomic_DNA"/>
</dbReference>
<evidence type="ECO:0008006" key="3">
    <source>
        <dbReference type="Google" id="ProtNLM"/>
    </source>
</evidence>
<proteinExistence type="predicted"/>
<gene>
    <name evidence="1" type="ORF">GCM10007425_28650</name>
</gene>
<dbReference type="Proteomes" id="UP000616608">
    <property type="component" value="Unassembled WGS sequence"/>
</dbReference>
<keyword evidence="2" id="KW-1185">Reference proteome</keyword>
<organism evidence="1 2">
    <name type="scientific">Lysinibacillus alkalisoli</name>
    <dbReference type="NCBI Taxonomy" id="1911548"/>
    <lineage>
        <taxon>Bacteria</taxon>
        <taxon>Bacillati</taxon>
        <taxon>Bacillota</taxon>
        <taxon>Bacilli</taxon>
        <taxon>Bacillales</taxon>
        <taxon>Bacillaceae</taxon>
        <taxon>Lysinibacillus</taxon>
    </lineage>
</organism>
<evidence type="ECO:0000313" key="2">
    <source>
        <dbReference type="Proteomes" id="UP000616608"/>
    </source>
</evidence>
<reference evidence="1" key="2">
    <citation type="submission" date="2020-09" db="EMBL/GenBank/DDBJ databases">
        <authorList>
            <person name="Sun Q."/>
            <person name="Zhou Y."/>
        </authorList>
    </citation>
    <scope>NUCLEOTIDE SEQUENCE</scope>
    <source>
        <strain evidence="1">CGMCC 1.15760</strain>
    </source>
</reference>
<evidence type="ECO:0000313" key="1">
    <source>
        <dbReference type="EMBL" id="GGG32256.1"/>
    </source>
</evidence>
<dbReference type="AlphaFoldDB" id="A0A917G9T7"/>
<reference evidence="1" key="1">
    <citation type="journal article" date="2014" name="Int. J. Syst. Evol. Microbiol.">
        <title>Complete genome sequence of Corynebacterium casei LMG S-19264T (=DSM 44701T), isolated from a smear-ripened cheese.</title>
        <authorList>
            <consortium name="US DOE Joint Genome Institute (JGI-PGF)"/>
            <person name="Walter F."/>
            <person name="Albersmeier A."/>
            <person name="Kalinowski J."/>
            <person name="Ruckert C."/>
        </authorList>
    </citation>
    <scope>NUCLEOTIDE SEQUENCE</scope>
    <source>
        <strain evidence="1">CGMCC 1.15760</strain>
    </source>
</reference>